<dbReference type="EMBL" id="HACM01011740">
    <property type="protein sequence ID" value="CRZ12182.1"/>
    <property type="molecule type" value="Transcribed_RNA"/>
</dbReference>
<feature type="non-terminal residue" evidence="2">
    <location>
        <position position="123"/>
    </location>
</feature>
<feature type="transmembrane region" description="Helical" evidence="1">
    <location>
        <begin position="54"/>
        <end position="75"/>
    </location>
</feature>
<accession>A0A0H5RF57</accession>
<feature type="transmembrane region" description="Helical" evidence="1">
    <location>
        <begin position="12"/>
        <end position="34"/>
    </location>
</feature>
<protein>
    <submittedName>
        <fullName evidence="2">Uncharacterized protein</fullName>
    </submittedName>
</protein>
<feature type="transmembrane region" description="Helical" evidence="1">
    <location>
        <begin position="82"/>
        <end position="109"/>
    </location>
</feature>
<evidence type="ECO:0000256" key="1">
    <source>
        <dbReference type="SAM" id="Phobius"/>
    </source>
</evidence>
<evidence type="ECO:0000313" key="2">
    <source>
        <dbReference type="EMBL" id="CRZ12182.1"/>
    </source>
</evidence>
<reference evidence="2" key="1">
    <citation type="submission" date="2015-04" db="EMBL/GenBank/DDBJ databases">
        <title>The genome sequence of the plant pathogenic Rhizarian Plasmodiophora brassicae reveals insights in its biotrophic life cycle and the origin of chitin synthesis.</title>
        <authorList>
            <person name="Schwelm A."/>
            <person name="Fogelqvist J."/>
            <person name="Knaust A."/>
            <person name="Julke S."/>
            <person name="Lilja T."/>
            <person name="Dhandapani V."/>
            <person name="Bonilla-Rosso G."/>
            <person name="Karlsson M."/>
            <person name="Shevchenko A."/>
            <person name="Choi S.R."/>
            <person name="Kim H.G."/>
            <person name="Park J.Y."/>
            <person name="Lim Y.P."/>
            <person name="Ludwig-Muller J."/>
            <person name="Dixelius C."/>
        </authorList>
    </citation>
    <scope>NUCLEOTIDE SEQUENCE</scope>
    <source>
        <tissue evidence="2">Potato root galls</tissue>
    </source>
</reference>
<keyword evidence="1" id="KW-0472">Membrane</keyword>
<proteinExistence type="predicted"/>
<dbReference type="AlphaFoldDB" id="A0A0H5RF57"/>
<organism evidence="2">
    <name type="scientific">Spongospora subterranea</name>
    <dbReference type="NCBI Taxonomy" id="70186"/>
    <lineage>
        <taxon>Eukaryota</taxon>
        <taxon>Sar</taxon>
        <taxon>Rhizaria</taxon>
        <taxon>Endomyxa</taxon>
        <taxon>Phytomyxea</taxon>
        <taxon>Plasmodiophorida</taxon>
        <taxon>Plasmodiophoridae</taxon>
        <taxon>Spongospora</taxon>
    </lineage>
</organism>
<keyword evidence="1" id="KW-1133">Transmembrane helix</keyword>
<keyword evidence="1" id="KW-0812">Transmembrane</keyword>
<sequence length="123" mass="14481">NHRTTLQRLSVYFCSFPLLLHYHQVFSRFASWFFTQTTASFSDLNSNAFWYSKVDMFFFLLLFNFNNFVNLGVFFKRLLKLIVAFVATVLKFAVIFCFLFCAAFTGLVLTKHVCVLDMHNLDQ</sequence>
<feature type="non-terminal residue" evidence="2">
    <location>
        <position position="1"/>
    </location>
</feature>
<name>A0A0H5RF57_9EUKA</name>